<organism evidence="5">
    <name type="scientific">Fundulus heteroclitus</name>
    <name type="common">Killifish</name>
    <name type="synonym">Mummichog</name>
    <dbReference type="NCBI Taxonomy" id="8078"/>
    <lineage>
        <taxon>Eukaryota</taxon>
        <taxon>Metazoa</taxon>
        <taxon>Chordata</taxon>
        <taxon>Craniata</taxon>
        <taxon>Vertebrata</taxon>
        <taxon>Euteleostomi</taxon>
        <taxon>Actinopterygii</taxon>
        <taxon>Neopterygii</taxon>
        <taxon>Teleostei</taxon>
        <taxon>Neoteleostei</taxon>
        <taxon>Acanthomorphata</taxon>
        <taxon>Ovalentaria</taxon>
        <taxon>Atherinomorphae</taxon>
        <taxon>Cyprinodontiformes</taxon>
        <taxon>Fundulidae</taxon>
        <taxon>Fundulus</taxon>
    </lineage>
</organism>
<evidence type="ECO:0000256" key="3">
    <source>
        <dbReference type="ARBA" id="ARBA00023134"/>
    </source>
</evidence>
<dbReference type="AlphaFoldDB" id="A0A146PAK9"/>
<evidence type="ECO:0000259" key="4">
    <source>
        <dbReference type="PROSITE" id="PS51720"/>
    </source>
</evidence>
<evidence type="ECO:0000313" key="6">
    <source>
        <dbReference type="Ensembl" id="ENSFHEP00000014702.1"/>
    </source>
</evidence>
<dbReference type="CDD" id="cd01852">
    <property type="entry name" value="AIG1"/>
    <property type="match status" value="1"/>
</dbReference>
<dbReference type="GeneTree" id="ENSGT01140000282522"/>
<evidence type="ECO:0000256" key="2">
    <source>
        <dbReference type="ARBA" id="ARBA00022741"/>
    </source>
</evidence>
<dbReference type="InterPro" id="IPR006703">
    <property type="entry name" value="G_AIG1"/>
</dbReference>
<evidence type="ECO:0000256" key="1">
    <source>
        <dbReference type="ARBA" id="ARBA00008535"/>
    </source>
</evidence>
<dbReference type="Pfam" id="PF04548">
    <property type="entry name" value="AIG1"/>
    <property type="match status" value="1"/>
</dbReference>
<dbReference type="Proteomes" id="UP000265000">
    <property type="component" value="Unplaced"/>
</dbReference>
<evidence type="ECO:0000313" key="5">
    <source>
        <dbReference type="EMBL" id="JAQ40626.1"/>
    </source>
</evidence>
<name>A0A146PAK9_FUNHE</name>
<dbReference type="InterPro" id="IPR027417">
    <property type="entry name" value="P-loop_NTPase"/>
</dbReference>
<proteinExistence type="inferred from homology"/>
<comment type="similarity">
    <text evidence="1">Belongs to the TRAFAC class TrmE-Era-EngA-EngB-Septin-like GTPase superfamily. AIG1/Toc34/Toc159-like paraseptin GTPase family. IAN subfamily.</text>
</comment>
<evidence type="ECO:0000313" key="7">
    <source>
        <dbReference type="Proteomes" id="UP000265000"/>
    </source>
</evidence>
<accession>A0A146PAK9</accession>
<feature type="domain" description="AIG1-type G" evidence="4">
    <location>
        <begin position="8"/>
        <end position="206"/>
    </location>
</feature>
<dbReference type="SUPFAM" id="SSF52540">
    <property type="entry name" value="P-loop containing nucleoside triphosphate hydrolases"/>
    <property type="match status" value="1"/>
</dbReference>
<dbReference type="FunFam" id="3.40.50.300:FF:000366">
    <property type="entry name" value="GTPase, IMAP family member 2"/>
    <property type="match status" value="1"/>
</dbReference>
<dbReference type="PANTHER" id="PTHR10903">
    <property type="entry name" value="GTPASE, IMAP FAMILY MEMBER-RELATED"/>
    <property type="match status" value="1"/>
</dbReference>
<sequence length="284" mass="30890">MDSASTKAEDLRIVLLGKTGSGKSSTGNTILGRKAFNEEMSPSSVTKKCKKEITHLDDRTVTVIDTPGMFDTSIAEKELRSEIEKCIELSLPGPHIFLLVVDLSARFTKEEKNAVEWITENFGEEVSKYTIVVFTRGDELNGTIESYLCKSEALKKLTIDCKAGYAVFDNTTRGNRTQVADLLEAIDRAVELNGDHYTSDIYKEAQRKLRWSQFGQYVEAAGDRLMWAAAGAAAAPAAGAALLGEEVAALSMPQMLALGGAAVMRGIGWLTRPKPNSSQSNSEN</sequence>
<reference evidence="6" key="2">
    <citation type="submission" date="2025-05" db="UniProtKB">
        <authorList>
            <consortium name="Ensembl"/>
        </authorList>
    </citation>
    <scope>IDENTIFICATION</scope>
</reference>
<dbReference type="PROSITE" id="PS51720">
    <property type="entry name" value="G_AIG1"/>
    <property type="match status" value="1"/>
</dbReference>
<reference evidence="5" key="1">
    <citation type="submission" date="2015-01" db="EMBL/GenBank/DDBJ databases">
        <title>EvidentialGene: Evidence-directed Construction of Complete mRNA Transcriptomes without Genomes.</title>
        <authorList>
            <person name="Gilbert D.G."/>
        </authorList>
    </citation>
    <scope>NUCLEOTIDE SEQUENCE</scope>
</reference>
<dbReference type="InterPro" id="IPR045058">
    <property type="entry name" value="GIMA/IAN/Toc"/>
</dbReference>
<keyword evidence="2" id="KW-0547">Nucleotide-binding</keyword>
<dbReference type="PANTHER" id="PTHR10903:SF188">
    <property type="entry name" value="GTPASE IMAP FAMILY MEMBER 2-LIKE-RELATED"/>
    <property type="match status" value="1"/>
</dbReference>
<keyword evidence="7" id="KW-1185">Reference proteome</keyword>
<protein>
    <submittedName>
        <fullName evidence="6">GTPase IMAP family member 4-like</fullName>
    </submittedName>
    <submittedName>
        <fullName evidence="5">GTPase IMAP family member 7</fullName>
    </submittedName>
</protein>
<dbReference type="GO" id="GO:0005525">
    <property type="term" value="F:GTP binding"/>
    <property type="evidence" value="ECO:0007669"/>
    <property type="project" value="UniProtKB-KW"/>
</dbReference>
<keyword evidence="3" id="KW-0342">GTP-binding</keyword>
<dbReference type="Ensembl" id="ENSFHET00000022612.1">
    <property type="protein sequence ID" value="ENSFHEP00000014702.1"/>
    <property type="gene ID" value="ENSFHEG00000016285.1"/>
</dbReference>
<dbReference type="STRING" id="8078.ENSFHEP00000014702"/>
<dbReference type="EMBL" id="GCES01145696">
    <property type="protein sequence ID" value="JAQ40626.1"/>
    <property type="molecule type" value="Transcribed_RNA"/>
</dbReference>
<dbReference type="Gene3D" id="3.40.50.300">
    <property type="entry name" value="P-loop containing nucleotide triphosphate hydrolases"/>
    <property type="match status" value="1"/>
</dbReference>